<proteinExistence type="predicted"/>
<feature type="transmembrane region" description="Helical" evidence="1">
    <location>
        <begin position="7"/>
        <end position="28"/>
    </location>
</feature>
<reference evidence="2 3" key="1">
    <citation type="journal article" date="2015" name="Nature">
        <title>rRNA introns, odd ribosomes, and small enigmatic genomes across a large radiation of phyla.</title>
        <authorList>
            <person name="Brown C.T."/>
            <person name="Hug L.A."/>
            <person name="Thomas B.C."/>
            <person name="Sharon I."/>
            <person name="Castelle C.J."/>
            <person name="Singh A."/>
            <person name="Wilkins M.J."/>
            <person name="Williams K.H."/>
            <person name="Banfield J.F."/>
        </authorList>
    </citation>
    <scope>NUCLEOTIDE SEQUENCE [LARGE SCALE GENOMIC DNA]</scope>
</reference>
<evidence type="ECO:0000313" key="2">
    <source>
        <dbReference type="EMBL" id="KKU02623.1"/>
    </source>
</evidence>
<dbReference type="Proteomes" id="UP000034264">
    <property type="component" value="Unassembled WGS sequence"/>
</dbReference>
<evidence type="ECO:0000313" key="3">
    <source>
        <dbReference type="Proteomes" id="UP000034264"/>
    </source>
</evidence>
<keyword evidence="1" id="KW-0812">Transmembrane</keyword>
<name>A0A0G1PB80_9BACT</name>
<comment type="caution">
    <text evidence="2">The sequence shown here is derived from an EMBL/GenBank/DDBJ whole genome shotgun (WGS) entry which is preliminary data.</text>
</comment>
<dbReference type="AlphaFoldDB" id="A0A0G1PB80"/>
<dbReference type="EMBL" id="LCKS01000010">
    <property type="protein sequence ID" value="KKU02623.1"/>
    <property type="molecule type" value="Genomic_DNA"/>
</dbReference>
<accession>A0A0G1PB80</accession>
<organism evidence="2 3">
    <name type="scientific">Candidatus Amesbacteria bacterium GW2011_GWC2_45_19</name>
    <dbReference type="NCBI Taxonomy" id="1618366"/>
    <lineage>
        <taxon>Bacteria</taxon>
        <taxon>Candidatus Amesiibacteriota</taxon>
    </lineage>
</organism>
<protein>
    <submittedName>
        <fullName evidence="2">Uncharacterized protein</fullName>
    </submittedName>
</protein>
<keyword evidence="1" id="KW-1133">Transmembrane helix</keyword>
<evidence type="ECO:0000256" key="1">
    <source>
        <dbReference type="SAM" id="Phobius"/>
    </source>
</evidence>
<keyword evidence="1" id="KW-0472">Membrane</keyword>
<sequence>MVIQWQKVFNVMVLVNLSLTGGVFVYFYRQIMTTNANRMPTNDKVVQYIDQCGEECKKYVDLKFKIQNSNVKTVGPSTPVTKVIYQTTPKTKVKSTTYVTLAGSGSTTATDWVNVSGSDFYFSPEDYPGLVSVYFEANMKLLTGSGRAYVRLFDVTHGIGVQGSEASTQAGTDMVVESGQVSFWAGKNLIRVQIKSLTTESTVYNSGRLRIITEN</sequence>
<gene>
    <name evidence="2" type="ORF">UX05_C0010G0015</name>
</gene>